<feature type="domain" description="YqcC-like" evidence="1">
    <location>
        <begin position="8"/>
        <end position="103"/>
    </location>
</feature>
<dbReference type="PIRSF" id="PIRSF006257">
    <property type="entry name" value="UCP006257"/>
    <property type="match status" value="1"/>
</dbReference>
<evidence type="ECO:0000259" key="1">
    <source>
        <dbReference type="Pfam" id="PF04287"/>
    </source>
</evidence>
<gene>
    <name evidence="2" type="ORF">ACFQ2X_17490</name>
</gene>
<dbReference type="Pfam" id="PF04287">
    <property type="entry name" value="DUF446"/>
    <property type="match status" value="1"/>
</dbReference>
<dbReference type="PANTHER" id="PTHR39586">
    <property type="entry name" value="CYTOPLASMIC PROTEIN-RELATED"/>
    <property type="match status" value="1"/>
</dbReference>
<protein>
    <submittedName>
        <fullName evidence="2">YqcC family protein</fullName>
    </submittedName>
</protein>
<dbReference type="RefSeq" id="WP_230435069.1">
    <property type="nucleotide sequence ID" value="NZ_CP087715.1"/>
</dbReference>
<evidence type="ECO:0000313" key="3">
    <source>
        <dbReference type="Proteomes" id="UP001597264"/>
    </source>
</evidence>
<dbReference type="InterPro" id="IPR007384">
    <property type="entry name" value="UCP006257"/>
</dbReference>
<name>A0ABW3UCG6_9GAMM</name>
<comment type="caution">
    <text evidence="2">The sequence shown here is derived from an EMBL/GenBank/DDBJ whole genome shotgun (WGS) entry which is preliminary data.</text>
</comment>
<keyword evidence="3" id="KW-1185">Reference proteome</keyword>
<dbReference type="Proteomes" id="UP001597264">
    <property type="component" value="Unassembled WGS sequence"/>
</dbReference>
<sequence length="110" mass="12369">MKSIYPEIATLLLELEGELRRLGEWQAEPPSAEALASTQPFCVDTLSLPQWLQFVFLPRMRQLVESELPLPAKCGIAPMAEEFFRGSDLPAQGLVSKLLAIDECLERGYY</sequence>
<dbReference type="InterPro" id="IPR023376">
    <property type="entry name" value="YqcC-like_dom"/>
</dbReference>
<dbReference type="InterPro" id="IPR036814">
    <property type="entry name" value="YqcC-like_sf"/>
</dbReference>
<dbReference type="SUPFAM" id="SSF158452">
    <property type="entry name" value="YqcC-like"/>
    <property type="match status" value="1"/>
</dbReference>
<evidence type="ECO:0000313" key="2">
    <source>
        <dbReference type="EMBL" id="MFD1218398.1"/>
    </source>
</evidence>
<organism evidence="2 3">
    <name type="scientific">Microbulbifer celer</name>
    <dbReference type="NCBI Taxonomy" id="435905"/>
    <lineage>
        <taxon>Bacteria</taxon>
        <taxon>Pseudomonadati</taxon>
        <taxon>Pseudomonadota</taxon>
        <taxon>Gammaproteobacteria</taxon>
        <taxon>Cellvibrionales</taxon>
        <taxon>Microbulbiferaceae</taxon>
        <taxon>Microbulbifer</taxon>
    </lineage>
</organism>
<accession>A0ABW3UCG6</accession>
<reference evidence="3" key="1">
    <citation type="journal article" date="2019" name="Int. J. Syst. Evol. Microbiol.">
        <title>The Global Catalogue of Microorganisms (GCM) 10K type strain sequencing project: providing services to taxonomists for standard genome sequencing and annotation.</title>
        <authorList>
            <consortium name="The Broad Institute Genomics Platform"/>
            <consortium name="The Broad Institute Genome Sequencing Center for Infectious Disease"/>
            <person name="Wu L."/>
            <person name="Ma J."/>
        </authorList>
    </citation>
    <scope>NUCLEOTIDE SEQUENCE [LARGE SCALE GENOMIC DNA]</scope>
    <source>
        <strain evidence="3">CCUG 54356</strain>
    </source>
</reference>
<dbReference type="Gene3D" id="1.20.1440.40">
    <property type="entry name" value="YqcC-like"/>
    <property type="match status" value="1"/>
</dbReference>
<dbReference type="EMBL" id="JBHTLR010000034">
    <property type="protein sequence ID" value="MFD1218398.1"/>
    <property type="molecule type" value="Genomic_DNA"/>
</dbReference>
<dbReference type="PANTHER" id="PTHR39586:SF1">
    <property type="entry name" value="CYTOPLASMIC PROTEIN"/>
    <property type="match status" value="1"/>
</dbReference>
<proteinExistence type="predicted"/>